<dbReference type="AlphaFoldDB" id="A0A346Y3R3"/>
<feature type="region of interest" description="Disordered" evidence="3">
    <location>
        <begin position="181"/>
        <end position="200"/>
    </location>
</feature>
<dbReference type="InterPro" id="IPR052721">
    <property type="entry name" value="ET_Amicyanin"/>
</dbReference>
<dbReference type="Proteomes" id="UP000264006">
    <property type="component" value="Chromosome"/>
</dbReference>
<evidence type="ECO:0000256" key="2">
    <source>
        <dbReference type="ARBA" id="ARBA00023008"/>
    </source>
</evidence>
<evidence type="ECO:0000256" key="1">
    <source>
        <dbReference type="ARBA" id="ARBA00022723"/>
    </source>
</evidence>
<name>A0A346Y3R3_9ACTN</name>
<dbReference type="Pfam" id="PF00127">
    <property type="entry name" value="Copper-bind"/>
    <property type="match status" value="1"/>
</dbReference>
<protein>
    <recommendedName>
        <fullName evidence="4">Blue (type 1) copper domain-containing protein</fullName>
    </recommendedName>
</protein>
<evidence type="ECO:0000313" key="5">
    <source>
        <dbReference type="EMBL" id="AXV09110.1"/>
    </source>
</evidence>
<dbReference type="GO" id="GO:0005507">
    <property type="term" value="F:copper ion binding"/>
    <property type="evidence" value="ECO:0007669"/>
    <property type="project" value="InterPro"/>
</dbReference>
<keyword evidence="2" id="KW-0186">Copper</keyword>
<feature type="compositionally biased region" description="Low complexity" evidence="3">
    <location>
        <begin position="181"/>
        <end position="199"/>
    </location>
</feature>
<dbReference type="InterPro" id="IPR000923">
    <property type="entry name" value="BlueCu_1"/>
</dbReference>
<dbReference type="PANTHER" id="PTHR36507">
    <property type="entry name" value="BLL1555 PROTEIN"/>
    <property type="match status" value="1"/>
</dbReference>
<dbReference type="Gene3D" id="2.60.40.420">
    <property type="entry name" value="Cupredoxins - blue copper proteins"/>
    <property type="match status" value="1"/>
</dbReference>
<gene>
    <name evidence="5" type="ORF">DVS28_a4445</name>
</gene>
<organism evidence="5 6">
    <name type="scientific">Euzebya pacifica</name>
    <dbReference type="NCBI Taxonomy" id="1608957"/>
    <lineage>
        <taxon>Bacteria</taxon>
        <taxon>Bacillati</taxon>
        <taxon>Actinomycetota</taxon>
        <taxon>Nitriliruptoria</taxon>
        <taxon>Euzebyales</taxon>
    </lineage>
</organism>
<dbReference type="GO" id="GO:0009055">
    <property type="term" value="F:electron transfer activity"/>
    <property type="evidence" value="ECO:0007669"/>
    <property type="project" value="InterPro"/>
</dbReference>
<sequence length="322" mass="32637">MLLMAVAGCADGPAADPVVRAVGIDGGTEVLLAIRGVNVQARPGDTVAITNANHGVEGREAAEAGTAGTVTHALVAAAADGLDLPPVFVTGGGGAIPNPAVWGACRGGEPDDTDGQCPVLPVDGPTAWDGTDYWSTGAMLPGETREVPLAEDIPTGTHRLVCALHPELGVDIVVTDDPTVDPAAGTAPAPDPADTVTPTDVEDGQVIVAPATDTTRLHAFWPATVEVRTGDTVTWSATGRAPHDVNLGHDHPPELVHSTAADALPDHPDGPWDGSTPIRSGYLQASGDGPAGGTFSVTFAEPGTYDYVCRFHPAMTGTVVVS</sequence>
<keyword evidence="1" id="KW-0479">Metal-binding</keyword>
<evidence type="ECO:0000256" key="3">
    <source>
        <dbReference type="SAM" id="MobiDB-lite"/>
    </source>
</evidence>
<evidence type="ECO:0000313" key="6">
    <source>
        <dbReference type="Proteomes" id="UP000264006"/>
    </source>
</evidence>
<reference evidence="5 6" key="1">
    <citation type="submission" date="2018-09" db="EMBL/GenBank/DDBJ databases">
        <title>Complete genome sequence of Euzebya sp. DY32-46 isolated from seawater of Pacific Ocean.</title>
        <authorList>
            <person name="Xu L."/>
            <person name="Wu Y.-H."/>
            <person name="Xu X.-W."/>
        </authorList>
    </citation>
    <scope>NUCLEOTIDE SEQUENCE [LARGE SCALE GENOMIC DNA]</scope>
    <source>
        <strain evidence="5 6">DY32-46</strain>
    </source>
</reference>
<dbReference type="EMBL" id="CP031165">
    <property type="protein sequence ID" value="AXV09110.1"/>
    <property type="molecule type" value="Genomic_DNA"/>
</dbReference>
<proteinExistence type="predicted"/>
<dbReference type="KEGG" id="euz:DVS28_a4445"/>
<feature type="domain" description="Blue (type 1) copper" evidence="4">
    <location>
        <begin position="219"/>
        <end position="321"/>
    </location>
</feature>
<accession>A0A346Y3R3</accession>
<evidence type="ECO:0000259" key="4">
    <source>
        <dbReference type="Pfam" id="PF00127"/>
    </source>
</evidence>
<dbReference type="InterPro" id="IPR008972">
    <property type="entry name" value="Cupredoxin"/>
</dbReference>
<dbReference type="PANTHER" id="PTHR36507:SF1">
    <property type="entry name" value="BLL1555 PROTEIN"/>
    <property type="match status" value="1"/>
</dbReference>
<keyword evidence="6" id="KW-1185">Reference proteome</keyword>
<dbReference type="SUPFAM" id="SSF49503">
    <property type="entry name" value="Cupredoxins"/>
    <property type="match status" value="1"/>
</dbReference>